<sequence>MGKPFLRLLYYYIDEWMAGKREIEALCAPYRARIGAEDSDSDGRFDMEHYVLPRLVKKLDLAKGADGSFHGQLKRDDGKVLEVEAHEEEISFLADGASLDPFTSFLKLGRELGK</sequence>
<dbReference type="AlphaFoldDB" id="A0AA36FPU2"/>
<feature type="non-terminal residue" evidence="1">
    <location>
        <position position="114"/>
    </location>
</feature>
<evidence type="ECO:0000313" key="1">
    <source>
        <dbReference type="EMBL" id="CAJ0558874.1"/>
    </source>
</evidence>
<reference evidence="1" key="1">
    <citation type="submission" date="2023-06" db="EMBL/GenBank/DDBJ databases">
        <authorList>
            <person name="Delattre M."/>
        </authorList>
    </citation>
    <scope>NUCLEOTIDE SEQUENCE</scope>
    <source>
        <strain evidence="1">AF72</strain>
    </source>
</reference>
<gene>
    <name evidence="1" type="ORF">MSPICULIGERA_LOCUS1099</name>
</gene>
<evidence type="ECO:0000313" key="2">
    <source>
        <dbReference type="Proteomes" id="UP001177023"/>
    </source>
</evidence>
<organism evidence="1 2">
    <name type="scientific">Mesorhabditis spiculigera</name>
    <dbReference type="NCBI Taxonomy" id="96644"/>
    <lineage>
        <taxon>Eukaryota</taxon>
        <taxon>Metazoa</taxon>
        <taxon>Ecdysozoa</taxon>
        <taxon>Nematoda</taxon>
        <taxon>Chromadorea</taxon>
        <taxon>Rhabditida</taxon>
        <taxon>Rhabditina</taxon>
        <taxon>Rhabditomorpha</taxon>
        <taxon>Rhabditoidea</taxon>
        <taxon>Rhabditidae</taxon>
        <taxon>Mesorhabditinae</taxon>
        <taxon>Mesorhabditis</taxon>
    </lineage>
</organism>
<comment type="caution">
    <text evidence="1">The sequence shown here is derived from an EMBL/GenBank/DDBJ whole genome shotgun (WGS) entry which is preliminary data.</text>
</comment>
<keyword evidence="2" id="KW-1185">Reference proteome</keyword>
<name>A0AA36FPU2_9BILA</name>
<dbReference type="EMBL" id="CATQJA010000283">
    <property type="protein sequence ID" value="CAJ0558874.1"/>
    <property type="molecule type" value="Genomic_DNA"/>
</dbReference>
<protein>
    <submittedName>
        <fullName evidence="1">Uncharacterized protein</fullName>
    </submittedName>
</protein>
<proteinExistence type="predicted"/>
<dbReference type="Proteomes" id="UP001177023">
    <property type="component" value="Unassembled WGS sequence"/>
</dbReference>
<accession>A0AA36FPU2</accession>